<dbReference type="Pfam" id="PF01535">
    <property type="entry name" value="PPR"/>
    <property type="match status" value="4"/>
</dbReference>
<protein>
    <recommendedName>
        <fullName evidence="5">Pentatricopeptide repeat-containing protein</fullName>
    </recommendedName>
</protein>
<dbReference type="AlphaFoldDB" id="A0A8T2UHK9"/>
<dbReference type="Gene3D" id="1.25.40.10">
    <property type="entry name" value="Tetratricopeptide repeat domain"/>
    <property type="match status" value="5"/>
</dbReference>
<dbReference type="InterPro" id="IPR046960">
    <property type="entry name" value="PPR_At4g14850-like_plant"/>
</dbReference>
<evidence type="ECO:0000256" key="1">
    <source>
        <dbReference type="ARBA" id="ARBA00022737"/>
    </source>
</evidence>
<reference evidence="3" key="1">
    <citation type="submission" date="2021-08" db="EMBL/GenBank/DDBJ databases">
        <title>WGS assembly of Ceratopteris richardii.</title>
        <authorList>
            <person name="Marchant D.B."/>
            <person name="Chen G."/>
            <person name="Jenkins J."/>
            <person name="Shu S."/>
            <person name="Leebens-Mack J."/>
            <person name="Grimwood J."/>
            <person name="Schmutz J."/>
            <person name="Soltis P."/>
            <person name="Soltis D."/>
            <person name="Chen Z.-H."/>
        </authorList>
    </citation>
    <scope>NUCLEOTIDE SEQUENCE</scope>
    <source>
        <strain evidence="3">Whitten #5841</strain>
        <tissue evidence="3">Leaf</tissue>
    </source>
</reference>
<dbReference type="GO" id="GO:0009451">
    <property type="term" value="P:RNA modification"/>
    <property type="evidence" value="ECO:0007669"/>
    <property type="project" value="InterPro"/>
</dbReference>
<dbReference type="OMA" id="FICALNA"/>
<evidence type="ECO:0000313" key="3">
    <source>
        <dbReference type="EMBL" id="KAH7432824.1"/>
    </source>
</evidence>
<dbReference type="FunFam" id="1.25.40.10:FF:000158">
    <property type="entry name" value="pentatricopeptide repeat-containing protein At2g33680"/>
    <property type="match status" value="1"/>
</dbReference>
<dbReference type="EMBL" id="CM035412">
    <property type="protein sequence ID" value="KAH7432824.1"/>
    <property type="molecule type" value="Genomic_DNA"/>
</dbReference>
<sequence>MCVEPGNDVLSLVASLKICAISKDLLAGNRIYVDSVRKGLLSKNTSLGNTFISMYSKCGAFDKAQEVFDELPNRTVVSWNALITGYAHCGEGIKALKCFKQMQLMGFLPDEVTFVCILKACGSLQALAKGQEIHVQILRERLFEKHVAVANGLLDMYMKCGSLKKAQEVFNELPVHDTVTWNTLIAGYAHSGHGEEALHHLELMQLAGYTPNAVTFICALNACGSIGALEIGEGIHAQVLQKHLLEDHMAVANALVDMYAKCSALEKAQVVFDELQVRDIVCWNALIAGYSQHEQGEIALNCFEQMQHESQFPNAITLACALNACGTIGALGKGRQLHAHIVKERFLEKDHVIGNALVDMYAKCGDIGKAEEVFDELSVHEIVSWTALIGGYVELGLAEKAFHCFERMQSGGIFPNAVTFACILKACGAIGMAFKGREIHNQIVKEHALEQNVMVGTALIYMYTACGMLLEAQRVFDKLPIQDAVLWDVLMEGYAQHGEENIVLRLFDKMMEQNMEPNLFTFTTVLNTCSRKGLVDEAQKYFRLIGKGYGLNPGLEHHTCMVDIFGQIGCLDRAIQLIKEMPFAADLRILLTLLCACQKWGDLKIGRWAFEQAKCLNENDAAAYVIMSSIYSEAGRHGDASEIEDMRVRNRAWKSDHYFLSIKDN</sequence>
<feature type="repeat" description="PPR" evidence="2">
    <location>
        <begin position="279"/>
        <end position="313"/>
    </location>
</feature>
<keyword evidence="1" id="KW-0677">Repeat</keyword>
<evidence type="ECO:0000313" key="4">
    <source>
        <dbReference type="Proteomes" id="UP000825935"/>
    </source>
</evidence>
<feature type="repeat" description="PPR" evidence="2">
    <location>
        <begin position="381"/>
        <end position="415"/>
    </location>
</feature>
<dbReference type="GO" id="GO:0048731">
    <property type="term" value="P:system development"/>
    <property type="evidence" value="ECO:0007669"/>
    <property type="project" value="UniProtKB-ARBA"/>
</dbReference>
<comment type="caution">
    <text evidence="3">The sequence shown here is derived from an EMBL/GenBank/DDBJ whole genome shotgun (WGS) entry which is preliminary data.</text>
</comment>
<dbReference type="PROSITE" id="PS51375">
    <property type="entry name" value="PPR"/>
    <property type="match status" value="5"/>
</dbReference>
<dbReference type="FunFam" id="1.25.40.10:FF:000031">
    <property type="entry name" value="Pentatricopeptide repeat-containing protein mitochondrial"/>
    <property type="match status" value="3"/>
</dbReference>
<dbReference type="OrthoDB" id="185373at2759"/>
<evidence type="ECO:0008006" key="5">
    <source>
        <dbReference type="Google" id="ProtNLM"/>
    </source>
</evidence>
<dbReference type="PANTHER" id="PTHR47926">
    <property type="entry name" value="PENTATRICOPEPTIDE REPEAT-CONTAINING PROTEIN"/>
    <property type="match status" value="1"/>
</dbReference>
<dbReference type="PANTHER" id="PTHR47926:SF382">
    <property type="entry name" value="PENTACOTRIPEPTIDE-REPEAT REGION OF PRORP DOMAIN-CONTAINING PROTEIN"/>
    <property type="match status" value="1"/>
</dbReference>
<name>A0A8T2UHK9_CERRI</name>
<proteinExistence type="predicted"/>
<dbReference type="InterPro" id="IPR002885">
    <property type="entry name" value="PPR_rpt"/>
</dbReference>
<dbReference type="NCBIfam" id="TIGR00756">
    <property type="entry name" value="PPR"/>
    <property type="match status" value="6"/>
</dbReference>
<dbReference type="InterPro" id="IPR011990">
    <property type="entry name" value="TPR-like_helical_dom_sf"/>
</dbReference>
<dbReference type="GO" id="GO:0003723">
    <property type="term" value="F:RNA binding"/>
    <property type="evidence" value="ECO:0007669"/>
    <property type="project" value="InterPro"/>
</dbReference>
<feature type="repeat" description="PPR" evidence="2">
    <location>
        <begin position="75"/>
        <end position="109"/>
    </location>
</feature>
<accession>A0A8T2UHK9</accession>
<dbReference type="Proteomes" id="UP000825935">
    <property type="component" value="Chromosome 7"/>
</dbReference>
<organism evidence="3 4">
    <name type="scientific">Ceratopteris richardii</name>
    <name type="common">Triangle waterfern</name>
    <dbReference type="NCBI Taxonomy" id="49495"/>
    <lineage>
        <taxon>Eukaryota</taxon>
        <taxon>Viridiplantae</taxon>
        <taxon>Streptophyta</taxon>
        <taxon>Embryophyta</taxon>
        <taxon>Tracheophyta</taxon>
        <taxon>Polypodiopsida</taxon>
        <taxon>Polypodiidae</taxon>
        <taxon>Polypodiales</taxon>
        <taxon>Pteridineae</taxon>
        <taxon>Pteridaceae</taxon>
        <taxon>Parkerioideae</taxon>
        <taxon>Ceratopteris</taxon>
    </lineage>
</organism>
<keyword evidence="4" id="KW-1185">Reference proteome</keyword>
<gene>
    <name evidence="3" type="ORF">KP509_07G041900</name>
</gene>
<dbReference type="FunFam" id="1.25.40.10:FF:000351">
    <property type="entry name" value="Pentatricopeptide repeat-containing protein"/>
    <property type="match status" value="1"/>
</dbReference>
<feature type="repeat" description="PPR" evidence="2">
    <location>
        <begin position="177"/>
        <end position="211"/>
    </location>
</feature>
<evidence type="ECO:0000256" key="2">
    <source>
        <dbReference type="PROSITE-ProRule" id="PRU00708"/>
    </source>
</evidence>
<dbReference type="Pfam" id="PF13041">
    <property type="entry name" value="PPR_2"/>
    <property type="match status" value="5"/>
</dbReference>
<feature type="repeat" description="PPR" evidence="2">
    <location>
        <begin position="483"/>
        <end position="517"/>
    </location>
</feature>